<dbReference type="Proteomes" id="UP000807504">
    <property type="component" value="Unassembled WGS sequence"/>
</dbReference>
<protein>
    <submittedName>
        <fullName evidence="1">Uncharacterized protein</fullName>
    </submittedName>
</protein>
<reference evidence="1" key="2">
    <citation type="submission" date="2020-06" db="EMBL/GenBank/DDBJ databases">
        <authorList>
            <person name="Sheffer M."/>
        </authorList>
    </citation>
    <scope>NUCLEOTIDE SEQUENCE</scope>
</reference>
<accession>A0A8T0EQS4</accession>
<comment type="caution">
    <text evidence="1">The sequence shown here is derived from an EMBL/GenBank/DDBJ whole genome shotgun (WGS) entry which is preliminary data.</text>
</comment>
<dbReference type="EMBL" id="JABXBU010002072">
    <property type="protein sequence ID" value="KAF8777838.1"/>
    <property type="molecule type" value="Genomic_DNA"/>
</dbReference>
<evidence type="ECO:0000313" key="1">
    <source>
        <dbReference type="EMBL" id="KAF8777838.1"/>
    </source>
</evidence>
<keyword evidence="2" id="KW-1185">Reference proteome</keyword>
<dbReference type="AlphaFoldDB" id="A0A8T0EQS4"/>
<organism evidence="1 2">
    <name type="scientific">Argiope bruennichi</name>
    <name type="common">Wasp spider</name>
    <name type="synonym">Aranea bruennichi</name>
    <dbReference type="NCBI Taxonomy" id="94029"/>
    <lineage>
        <taxon>Eukaryota</taxon>
        <taxon>Metazoa</taxon>
        <taxon>Ecdysozoa</taxon>
        <taxon>Arthropoda</taxon>
        <taxon>Chelicerata</taxon>
        <taxon>Arachnida</taxon>
        <taxon>Araneae</taxon>
        <taxon>Araneomorphae</taxon>
        <taxon>Entelegynae</taxon>
        <taxon>Araneoidea</taxon>
        <taxon>Araneidae</taxon>
        <taxon>Argiope</taxon>
    </lineage>
</organism>
<sequence>MKIKERNSPVLFQKIPIFHFFPAHFQNSAEMCRKNKDIYFVTSNDSSSSLQLNKTWREIEAVIFGDILINGSKHLLLLKNTSFDKWQEDCILSDISDYVAVDYVAETKETECSLNRAMPGIQAKILAGKSAITNTRSNIEKKMEATLASLHRLNASALVNPQIDHHISSFRESLVDIILSKDEVNQSKKMDENGVKLSIQKHWKQLYHNYCILNWTFKNNDERIIYNPVLSVRISNHHIQCFQRIFVHKSHTFSIEDEFQKQINPKENFTIIVSFEIPEFFCEILAVDGILSWYVGTSAEFENELYLPLKEKILTQQQMCLQTSISSDEIFNSKLKDISTYEDLISIKILQQRIVFIIFSLVTDLCKFEDLVMSSSYAANHLLLLLSSDTKILVFNKAEGPLYGTHIAFKTVNETSIEVEVYARNEKEIALVEKYLYQILPSDILILANGISTNESIQLKQQAVCCMKDELDLLLSMLNIHNVQEPVEKYGVQPGIEKGSEKKKGYQVS</sequence>
<gene>
    <name evidence="1" type="ORF">HNY73_014633</name>
</gene>
<proteinExistence type="predicted"/>
<reference evidence="1" key="1">
    <citation type="journal article" date="2020" name="bioRxiv">
        <title>Chromosome-level reference genome of the European wasp spider Argiope bruennichi: a resource for studies on range expansion and evolutionary adaptation.</title>
        <authorList>
            <person name="Sheffer M.M."/>
            <person name="Hoppe A."/>
            <person name="Krehenwinkel H."/>
            <person name="Uhl G."/>
            <person name="Kuss A.W."/>
            <person name="Jensen L."/>
            <person name="Jensen C."/>
            <person name="Gillespie R.G."/>
            <person name="Hoff K.J."/>
            <person name="Prost S."/>
        </authorList>
    </citation>
    <scope>NUCLEOTIDE SEQUENCE</scope>
</reference>
<evidence type="ECO:0000313" key="2">
    <source>
        <dbReference type="Proteomes" id="UP000807504"/>
    </source>
</evidence>
<name>A0A8T0EQS4_ARGBR</name>